<gene>
    <name evidence="1" type="ORF">H1D33_30415</name>
</gene>
<proteinExistence type="predicted"/>
<name>A0AAF0SWZ5_9ACTN</name>
<dbReference type="EMBL" id="CP059322">
    <property type="protein sequence ID" value="WMF04628.1"/>
    <property type="molecule type" value="Genomic_DNA"/>
</dbReference>
<protein>
    <submittedName>
        <fullName evidence="1">Uncharacterized protein</fullName>
    </submittedName>
</protein>
<dbReference type="KEGG" id="mfeu:H1D33_30415"/>
<evidence type="ECO:0000313" key="1">
    <source>
        <dbReference type="EMBL" id="WMF04628.1"/>
    </source>
</evidence>
<keyword evidence="2" id="KW-1185">Reference proteome</keyword>
<reference evidence="2" key="1">
    <citation type="submission" date="2020-07" db="EMBL/GenBank/DDBJ databases">
        <title>A new Micromonospora strain with potent antibiotic activity isolated from the microbiome of a mid-Atlantic deep-sea sponge.</title>
        <authorList>
            <person name="Back C.R."/>
            <person name="Stennett H.L."/>
            <person name="Williams S.E."/>
            <person name="Wang L."/>
            <person name="Ojeda Gomez J."/>
            <person name="Abdulle O.M."/>
            <person name="Duffy T."/>
            <person name="Hendry K.R."/>
            <person name="Powell D."/>
            <person name="Stach J.E."/>
            <person name="Essex-Lopresti A.E."/>
            <person name="Willis C.L."/>
            <person name="Curnow P."/>
            <person name="Race P.R."/>
        </authorList>
    </citation>
    <scope>NUCLEOTIDE SEQUENCE [LARGE SCALE GENOMIC DNA]</scope>
    <source>
        <strain evidence="2">28ISP2-46</strain>
    </source>
</reference>
<accession>A0AAF0SWZ5</accession>
<reference evidence="1 2" key="2">
    <citation type="journal article" date="2021" name="Mar. Drugs">
        <title>A New Micromonospora Strain with Antibiotic Activity Isolated from the Microbiome of a Mid-Atlantic Deep-Sea Sponge.</title>
        <authorList>
            <person name="Back C.R."/>
            <person name="Stennett H.L."/>
            <person name="Williams S.E."/>
            <person name="Wang L."/>
            <person name="Ojeda Gomez J."/>
            <person name="Abdulle O.M."/>
            <person name="Duffy T."/>
            <person name="Neal C."/>
            <person name="Mantell J."/>
            <person name="Jepson M.A."/>
            <person name="Hendry K.R."/>
            <person name="Powell D."/>
            <person name="Stach J.E.M."/>
            <person name="Essex-Lopresti A.E."/>
            <person name="Willis C.L."/>
            <person name="Curnow P."/>
            <person name="Race P.R."/>
        </authorList>
    </citation>
    <scope>NUCLEOTIDE SEQUENCE [LARGE SCALE GENOMIC DNA]</scope>
    <source>
        <strain evidence="1 2">28ISP2-46</strain>
    </source>
</reference>
<organism evidence="1 2">
    <name type="scientific">Micromonospora robiginosa</name>
    <dbReference type="NCBI Taxonomy" id="2749844"/>
    <lineage>
        <taxon>Bacteria</taxon>
        <taxon>Bacillati</taxon>
        <taxon>Actinomycetota</taxon>
        <taxon>Actinomycetes</taxon>
        <taxon>Micromonosporales</taxon>
        <taxon>Micromonosporaceae</taxon>
        <taxon>Micromonospora</taxon>
    </lineage>
</organism>
<dbReference type="AlphaFoldDB" id="A0AAF0SWZ5"/>
<sequence>MPAICWSVRPSARNFAINSSLSWFHFADASLALLAWRRIRMS</sequence>
<dbReference type="Proteomes" id="UP000510844">
    <property type="component" value="Chromosome"/>
</dbReference>
<dbReference type="RefSeq" id="WP_307755268.1">
    <property type="nucleotide sequence ID" value="NZ_CP059322.2"/>
</dbReference>
<evidence type="ECO:0000313" key="2">
    <source>
        <dbReference type="Proteomes" id="UP000510844"/>
    </source>
</evidence>